<dbReference type="GO" id="GO:0020037">
    <property type="term" value="F:heme binding"/>
    <property type="evidence" value="ECO:0007669"/>
    <property type="project" value="InterPro"/>
</dbReference>
<keyword evidence="7 13" id="KW-0479">Metal-binding</keyword>
<evidence type="ECO:0000256" key="4">
    <source>
        <dbReference type="ARBA" id="ARBA00010617"/>
    </source>
</evidence>
<dbReference type="PANTHER" id="PTHR46300:SF7">
    <property type="entry name" value="P450, PUTATIVE (EUROFUNG)-RELATED"/>
    <property type="match status" value="1"/>
</dbReference>
<evidence type="ECO:0000256" key="6">
    <source>
        <dbReference type="ARBA" id="ARBA00022692"/>
    </source>
</evidence>
<organism evidence="16 17">
    <name type="scientific">Lentinus tigrinus ALCF2SS1-6</name>
    <dbReference type="NCBI Taxonomy" id="1328759"/>
    <lineage>
        <taxon>Eukaryota</taxon>
        <taxon>Fungi</taxon>
        <taxon>Dikarya</taxon>
        <taxon>Basidiomycota</taxon>
        <taxon>Agaricomycotina</taxon>
        <taxon>Agaricomycetes</taxon>
        <taxon>Polyporales</taxon>
        <taxon>Polyporaceae</taxon>
        <taxon>Lentinus</taxon>
    </lineage>
</organism>
<evidence type="ECO:0000256" key="5">
    <source>
        <dbReference type="ARBA" id="ARBA00022617"/>
    </source>
</evidence>
<dbReference type="InterPro" id="IPR002401">
    <property type="entry name" value="Cyt_P450_E_grp-I"/>
</dbReference>
<comment type="subcellular location">
    <subcellularLocation>
        <location evidence="2">Membrane</location>
        <topology evidence="2">Single-pass membrane protein</topology>
    </subcellularLocation>
</comment>
<reference evidence="16" key="1">
    <citation type="journal article" date="2018" name="Genome Biol. Evol.">
        <title>Genomics and development of Lentinus tigrinus, a white-rot wood-decaying mushroom with dimorphic fruiting bodies.</title>
        <authorList>
            <person name="Wu B."/>
            <person name="Xu Z."/>
            <person name="Knudson A."/>
            <person name="Carlson A."/>
            <person name="Chen N."/>
            <person name="Kovaka S."/>
            <person name="LaButti K."/>
            <person name="Lipzen A."/>
            <person name="Pennachio C."/>
            <person name="Riley R."/>
            <person name="Schakwitz W."/>
            <person name="Umezawa K."/>
            <person name="Ohm R.A."/>
            <person name="Grigoriev I.V."/>
            <person name="Nagy L.G."/>
            <person name="Gibbons J."/>
            <person name="Hibbett D."/>
        </authorList>
    </citation>
    <scope>NUCLEOTIDE SEQUENCE [LARGE SCALE GENOMIC DNA]</scope>
    <source>
        <strain evidence="16">ALCF2SS1-6</strain>
    </source>
</reference>
<dbReference type="STRING" id="1328759.A0A5C2RRH3"/>
<keyword evidence="10 13" id="KW-0408">Iron</keyword>
<dbReference type="PROSITE" id="PS00086">
    <property type="entry name" value="CYTOCHROME_P450"/>
    <property type="match status" value="1"/>
</dbReference>
<keyword evidence="11 14" id="KW-0503">Monooxygenase</keyword>
<keyword evidence="17" id="KW-1185">Reference proteome</keyword>
<evidence type="ECO:0000256" key="11">
    <source>
        <dbReference type="ARBA" id="ARBA00023033"/>
    </source>
</evidence>
<evidence type="ECO:0000256" key="9">
    <source>
        <dbReference type="ARBA" id="ARBA00023002"/>
    </source>
</evidence>
<evidence type="ECO:0000256" key="15">
    <source>
        <dbReference type="SAM" id="Phobius"/>
    </source>
</evidence>
<dbReference type="InterPro" id="IPR050364">
    <property type="entry name" value="Cytochrome_P450_fung"/>
</dbReference>
<dbReference type="PANTHER" id="PTHR46300">
    <property type="entry name" value="P450, PUTATIVE (EUROFUNG)-RELATED-RELATED"/>
    <property type="match status" value="1"/>
</dbReference>
<evidence type="ECO:0000256" key="8">
    <source>
        <dbReference type="ARBA" id="ARBA00022989"/>
    </source>
</evidence>
<dbReference type="GO" id="GO:0005506">
    <property type="term" value="F:iron ion binding"/>
    <property type="evidence" value="ECO:0007669"/>
    <property type="project" value="InterPro"/>
</dbReference>
<keyword evidence="12 15" id="KW-0472">Membrane</keyword>
<dbReference type="OrthoDB" id="2789670at2759"/>
<keyword evidence="9 14" id="KW-0560">Oxidoreductase</keyword>
<dbReference type="EMBL" id="ML122308">
    <property type="protein sequence ID" value="RPD54268.1"/>
    <property type="molecule type" value="Genomic_DNA"/>
</dbReference>
<dbReference type="Gene3D" id="1.10.630.10">
    <property type="entry name" value="Cytochrome P450"/>
    <property type="match status" value="1"/>
</dbReference>
<evidence type="ECO:0000256" key="12">
    <source>
        <dbReference type="ARBA" id="ARBA00023136"/>
    </source>
</evidence>
<sequence length="525" mass="59335">MSSKYPVVNVPIQVLVIFSVVVALLLWRRRVSSSRFNLPLPPGPRRLPIVGNLLDVPMQDPPVYFRDMNAQYGEVVYLDAFGQPIIILGTHEDAVELLDKRASKYSNRKFSAMADLTGISWLISVVPYGVRWRGIRRNIHQHMNAKAVTQYRPIQEREVKAFLVRLMDNPKEFSAHGRFMLGVIVMRIVYGLEVTDNDDKYMNTAEEAIAAFNLAFIPGKYLVETFPIMRFIPKWFPGAKFKRDAAGWRDSILRMRNEPWEGASQIISEGQAVRSMVSDLKDRVNAGEDEEIAKDSAASVYLGASDTTLSTLQTFFAAMANYPEVQQRAQAELDAVVGPHRLPNADDEKFLPYVSALIMECLRWRSVTPLGFAHMSMEEDEYKGYRIPKGSVVVSNVWAYSRDPRHYPDPEEFKPERFLKDGQLDPSVLDPSMIAFGYGRRICPGKHFAQTTLFMLLSSVLHTFRVSAPTDEKGNPVPVNLKMTFGVISYAEPFDCNVKPRSAAAETLIRALRDEQVITDMGVKA</sequence>
<dbReference type="InterPro" id="IPR001128">
    <property type="entry name" value="Cyt_P450"/>
</dbReference>
<keyword evidence="8 15" id="KW-1133">Transmembrane helix</keyword>
<feature type="transmembrane region" description="Helical" evidence="15">
    <location>
        <begin position="110"/>
        <end position="130"/>
    </location>
</feature>
<feature type="binding site" description="axial binding residue" evidence="13">
    <location>
        <position position="443"/>
    </location>
    <ligand>
        <name>heme</name>
        <dbReference type="ChEBI" id="CHEBI:30413"/>
    </ligand>
    <ligandPart>
        <name>Fe</name>
        <dbReference type="ChEBI" id="CHEBI:18248"/>
    </ligandPart>
</feature>
<evidence type="ECO:0000256" key="7">
    <source>
        <dbReference type="ARBA" id="ARBA00022723"/>
    </source>
</evidence>
<feature type="transmembrane region" description="Helical" evidence="15">
    <location>
        <begin position="6"/>
        <end position="27"/>
    </location>
</feature>
<dbReference type="GO" id="GO:0016705">
    <property type="term" value="F:oxidoreductase activity, acting on paired donors, with incorporation or reduction of molecular oxygen"/>
    <property type="evidence" value="ECO:0007669"/>
    <property type="project" value="InterPro"/>
</dbReference>
<dbReference type="GO" id="GO:0004497">
    <property type="term" value="F:monooxygenase activity"/>
    <property type="evidence" value="ECO:0007669"/>
    <property type="project" value="UniProtKB-KW"/>
</dbReference>
<keyword evidence="5 13" id="KW-0349">Heme</keyword>
<evidence type="ECO:0000256" key="2">
    <source>
        <dbReference type="ARBA" id="ARBA00004167"/>
    </source>
</evidence>
<accession>A0A5C2RRH3</accession>
<dbReference type="CDD" id="cd11065">
    <property type="entry name" value="CYP64-like"/>
    <property type="match status" value="1"/>
</dbReference>
<comment type="similarity">
    <text evidence="4 14">Belongs to the cytochrome P450 family.</text>
</comment>
<evidence type="ECO:0000256" key="3">
    <source>
        <dbReference type="ARBA" id="ARBA00005179"/>
    </source>
</evidence>
<dbReference type="InterPro" id="IPR017972">
    <property type="entry name" value="Cyt_P450_CS"/>
</dbReference>
<comment type="cofactor">
    <cofactor evidence="1 13">
        <name>heme</name>
        <dbReference type="ChEBI" id="CHEBI:30413"/>
    </cofactor>
</comment>
<dbReference type="GO" id="GO:0016020">
    <property type="term" value="C:membrane"/>
    <property type="evidence" value="ECO:0007669"/>
    <property type="project" value="UniProtKB-SubCell"/>
</dbReference>
<proteinExistence type="inferred from homology"/>
<gene>
    <name evidence="16" type="ORF">L227DRAFT_657733</name>
</gene>
<dbReference type="Pfam" id="PF00067">
    <property type="entry name" value="p450"/>
    <property type="match status" value="1"/>
</dbReference>
<dbReference type="InterPro" id="IPR036396">
    <property type="entry name" value="Cyt_P450_sf"/>
</dbReference>
<dbReference type="PRINTS" id="PR00385">
    <property type="entry name" value="P450"/>
</dbReference>
<evidence type="ECO:0000256" key="1">
    <source>
        <dbReference type="ARBA" id="ARBA00001971"/>
    </source>
</evidence>
<evidence type="ECO:0000313" key="16">
    <source>
        <dbReference type="EMBL" id="RPD54268.1"/>
    </source>
</evidence>
<evidence type="ECO:0000313" key="17">
    <source>
        <dbReference type="Proteomes" id="UP000313359"/>
    </source>
</evidence>
<dbReference type="AlphaFoldDB" id="A0A5C2RRH3"/>
<protein>
    <submittedName>
        <fullName evidence="16">Cytochrome P450</fullName>
    </submittedName>
</protein>
<keyword evidence="6 15" id="KW-0812">Transmembrane</keyword>
<dbReference type="PRINTS" id="PR00463">
    <property type="entry name" value="EP450I"/>
</dbReference>
<evidence type="ECO:0000256" key="10">
    <source>
        <dbReference type="ARBA" id="ARBA00023004"/>
    </source>
</evidence>
<evidence type="ECO:0000256" key="14">
    <source>
        <dbReference type="RuleBase" id="RU000461"/>
    </source>
</evidence>
<evidence type="ECO:0000256" key="13">
    <source>
        <dbReference type="PIRSR" id="PIRSR602401-1"/>
    </source>
</evidence>
<name>A0A5C2RRH3_9APHY</name>
<comment type="pathway">
    <text evidence="3">Secondary metabolite biosynthesis.</text>
</comment>
<dbReference type="Proteomes" id="UP000313359">
    <property type="component" value="Unassembled WGS sequence"/>
</dbReference>
<dbReference type="SUPFAM" id="SSF48264">
    <property type="entry name" value="Cytochrome P450"/>
    <property type="match status" value="1"/>
</dbReference>